<dbReference type="AlphaFoldDB" id="A0AAN5CH31"/>
<feature type="compositionally biased region" description="Polar residues" evidence="1">
    <location>
        <begin position="84"/>
        <end position="109"/>
    </location>
</feature>
<evidence type="ECO:0000256" key="1">
    <source>
        <dbReference type="SAM" id="MobiDB-lite"/>
    </source>
</evidence>
<evidence type="ECO:0000313" key="3">
    <source>
        <dbReference type="Proteomes" id="UP001328107"/>
    </source>
</evidence>
<proteinExistence type="predicted"/>
<keyword evidence="3" id="KW-1185">Reference proteome</keyword>
<organism evidence="2 3">
    <name type="scientific">Pristionchus mayeri</name>
    <dbReference type="NCBI Taxonomy" id="1317129"/>
    <lineage>
        <taxon>Eukaryota</taxon>
        <taxon>Metazoa</taxon>
        <taxon>Ecdysozoa</taxon>
        <taxon>Nematoda</taxon>
        <taxon>Chromadorea</taxon>
        <taxon>Rhabditida</taxon>
        <taxon>Rhabditina</taxon>
        <taxon>Diplogasteromorpha</taxon>
        <taxon>Diplogasteroidea</taxon>
        <taxon>Neodiplogasteridae</taxon>
        <taxon>Pristionchus</taxon>
    </lineage>
</organism>
<evidence type="ECO:0000313" key="2">
    <source>
        <dbReference type="EMBL" id="GMR42576.1"/>
    </source>
</evidence>
<gene>
    <name evidence="2" type="ORF">PMAYCL1PPCAC_12771</name>
</gene>
<dbReference type="Proteomes" id="UP001328107">
    <property type="component" value="Unassembled WGS sequence"/>
</dbReference>
<feature type="non-terminal residue" evidence="2">
    <location>
        <position position="1"/>
    </location>
</feature>
<comment type="caution">
    <text evidence="2">The sequence shown here is derived from an EMBL/GenBank/DDBJ whole genome shotgun (WGS) entry which is preliminary data.</text>
</comment>
<reference evidence="3" key="1">
    <citation type="submission" date="2022-10" db="EMBL/GenBank/DDBJ databases">
        <title>Genome assembly of Pristionchus species.</title>
        <authorList>
            <person name="Yoshida K."/>
            <person name="Sommer R.J."/>
        </authorList>
    </citation>
    <scope>NUCLEOTIDE SEQUENCE [LARGE SCALE GENOMIC DNA]</scope>
    <source>
        <strain evidence="3">RS5460</strain>
    </source>
</reference>
<dbReference type="EMBL" id="BTRK01000003">
    <property type="protein sequence ID" value="GMR42576.1"/>
    <property type="molecule type" value="Genomic_DNA"/>
</dbReference>
<accession>A0AAN5CH31</accession>
<feature type="region of interest" description="Disordered" evidence="1">
    <location>
        <begin position="62"/>
        <end position="109"/>
    </location>
</feature>
<protein>
    <submittedName>
        <fullName evidence="2">Uncharacterized protein</fullName>
    </submittedName>
</protein>
<sequence length="109" mass="12056">PASTLPACRREEKNALIGSLPSILHLTNLFHNICPVTVTAITQFVPLLSMHFPPKFLSSFLIEQQEKGSPEPPVPDGNPPHSIPRNTSKSTSKITFNSYPTFSQSNRMK</sequence>
<feature type="compositionally biased region" description="Pro residues" evidence="1">
    <location>
        <begin position="70"/>
        <end position="82"/>
    </location>
</feature>
<name>A0AAN5CH31_9BILA</name>